<feature type="region of interest" description="Disordered" evidence="1">
    <location>
        <begin position="1"/>
        <end position="121"/>
    </location>
</feature>
<feature type="compositionally biased region" description="Basic residues" evidence="1">
    <location>
        <begin position="9"/>
        <end position="20"/>
    </location>
</feature>
<evidence type="ECO:0000313" key="2">
    <source>
        <dbReference type="EMBL" id="AYO41767.1"/>
    </source>
</evidence>
<protein>
    <recommendedName>
        <fullName evidence="4">Ribosome assembly protein 3</fullName>
    </recommendedName>
</protein>
<name>A0A3G2S6T9_MALR7</name>
<sequence>MSSSEVALRRPKRKRSRKARTAVVSSDESSLEDSIPNTSKPQSPTSSPSSSDTEKDDDDDHLQGYIEKHESRFDEEESNENVLDIDDNDSDELQPPLISLPKQSKSSTEMPAKTWVDGPINSMRPEDLAPILDEKLKKQFHTLYMQCLTENFEDELDHIRQNDVRLAEDTSTSQATGRMSLLVDALSFGSEALMKSRASSHHVALALPKDTDI</sequence>
<dbReference type="VEuPathDB" id="FungiDB:DNF11_0817"/>
<gene>
    <name evidence="2" type="ORF">DNF11_0817</name>
</gene>
<dbReference type="STRING" id="425264.A0A3G2S6T9"/>
<evidence type="ECO:0008006" key="4">
    <source>
        <dbReference type="Google" id="ProtNLM"/>
    </source>
</evidence>
<organism evidence="2 3">
    <name type="scientific">Malassezia restricta (strain ATCC 96810 / NBRC 103918 / CBS 7877)</name>
    <name type="common">Seborrheic dermatitis infection agent</name>
    <dbReference type="NCBI Taxonomy" id="425264"/>
    <lineage>
        <taxon>Eukaryota</taxon>
        <taxon>Fungi</taxon>
        <taxon>Dikarya</taxon>
        <taxon>Basidiomycota</taxon>
        <taxon>Ustilaginomycotina</taxon>
        <taxon>Malasseziomycetes</taxon>
        <taxon>Malasseziales</taxon>
        <taxon>Malasseziaceae</taxon>
        <taxon>Malassezia</taxon>
    </lineage>
</organism>
<accession>A0A3G2S6T9</accession>
<dbReference type="EMBL" id="CP033149">
    <property type="protein sequence ID" value="AYO41767.1"/>
    <property type="molecule type" value="Genomic_DNA"/>
</dbReference>
<keyword evidence="3" id="KW-1185">Reference proteome</keyword>
<feature type="compositionally biased region" description="Acidic residues" evidence="1">
    <location>
        <begin position="73"/>
        <end position="92"/>
    </location>
</feature>
<dbReference type="Proteomes" id="UP000269793">
    <property type="component" value="Chromosome II"/>
</dbReference>
<evidence type="ECO:0000256" key="1">
    <source>
        <dbReference type="SAM" id="MobiDB-lite"/>
    </source>
</evidence>
<evidence type="ECO:0000313" key="3">
    <source>
        <dbReference type="Proteomes" id="UP000269793"/>
    </source>
</evidence>
<dbReference type="AlphaFoldDB" id="A0A3G2S6T9"/>
<feature type="compositionally biased region" description="Low complexity" evidence="1">
    <location>
        <begin position="21"/>
        <end position="51"/>
    </location>
</feature>
<reference evidence="2 3" key="1">
    <citation type="submission" date="2018-10" db="EMBL/GenBank/DDBJ databases">
        <title>Complete genome sequence of Malassezia restricta CBS 7877.</title>
        <authorList>
            <person name="Morand S.C."/>
            <person name="Bertignac M."/>
            <person name="Iltis A."/>
            <person name="Kolder I."/>
            <person name="Pirovano W."/>
            <person name="Jourdain R."/>
            <person name="Clavaud C."/>
        </authorList>
    </citation>
    <scope>NUCLEOTIDE SEQUENCE [LARGE SCALE GENOMIC DNA]</scope>
    <source>
        <strain evidence="2 3">CBS 7877</strain>
    </source>
</reference>
<dbReference type="OrthoDB" id="69550at2759"/>
<proteinExistence type="predicted"/>